<reference evidence="1" key="1">
    <citation type="journal article" date="2018" name="Virology">
        <title>A giant virus infecting green algae encodes key fermentation genes.</title>
        <authorList>
            <person name="Schvarcz C.R."/>
            <person name="Steward G.F."/>
        </authorList>
    </citation>
    <scope>NUCLEOTIDE SEQUENCE [LARGE SCALE GENOMIC DNA]</scope>
</reference>
<dbReference type="EMBL" id="KY322437">
    <property type="protein sequence ID" value="AUF82685.1"/>
    <property type="molecule type" value="Genomic_DNA"/>
</dbReference>
<sequence length="193" mass="22191">MERSYPTPIIDRTVKKYIGSNPKKLYVFYALLGRCLNVKDEWGIHLHVYGRMRYDIHTILNTCIFSMFNPEQVAMITAFGMDDVYESSIAFCTGMYFDGNVRFIDIANNCKGKAVVFMTYDGPPESCKENLMSFALSSQTDRAHDFLEESDIVNERENLIKKGEHAYERLRDISTEKQGIISLFHREGIINSG</sequence>
<name>A0A2P0VP55_9VIRU</name>
<dbReference type="Proteomes" id="UP000244773">
    <property type="component" value="Segment"/>
</dbReference>
<accession>A0A2P0VP55</accession>
<proteinExistence type="predicted"/>
<gene>
    <name evidence="1" type="ORF">TetV_603</name>
</gene>
<evidence type="ECO:0000313" key="1">
    <source>
        <dbReference type="EMBL" id="AUF82685.1"/>
    </source>
</evidence>
<keyword evidence="2" id="KW-1185">Reference proteome</keyword>
<protein>
    <submittedName>
        <fullName evidence="1">Uncharacterized protein</fullName>
    </submittedName>
</protein>
<organism evidence="1">
    <name type="scientific">Tetraselmis virus 1</name>
    <dbReference type="NCBI Taxonomy" id="2060617"/>
    <lineage>
        <taxon>Viruses</taxon>
        <taxon>Varidnaviria</taxon>
        <taxon>Bamfordvirae</taxon>
        <taxon>Nucleocytoviricota</taxon>
        <taxon>Megaviricetes</taxon>
        <taxon>Imitervirales</taxon>
        <taxon>Allomimiviridae</taxon>
        <taxon>Oceanusvirus</taxon>
        <taxon>Oceanusvirus kaneohense</taxon>
    </lineage>
</organism>
<evidence type="ECO:0000313" key="2">
    <source>
        <dbReference type="Proteomes" id="UP000244773"/>
    </source>
</evidence>